<keyword evidence="4" id="KW-1185">Reference proteome</keyword>
<dbReference type="PROSITE" id="PS50975">
    <property type="entry name" value="ATP_GRASP"/>
    <property type="match status" value="1"/>
</dbReference>
<dbReference type="SUPFAM" id="SSF56059">
    <property type="entry name" value="Glutathione synthetase ATP-binding domain-like"/>
    <property type="match status" value="1"/>
</dbReference>
<dbReference type="RefSeq" id="WP_109358528.1">
    <property type="nucleotide sequence ID" value="NZ_QFRJ01000002.1"/>
</dbReference>
<reference evidence="3 4" key="1">
    <citation type="submission" date="2018-05" db="EMBL/GenBank/DDBJ databases">
        <title>Brumimicrobium oceani sp. nov., isolated from coastal sediment.</title>
        <authorList>
            <person name="Kou Y."/>
        </authorList>
    </citation>
    <scope>NUCLEOTIDE SEQUENCE [LARGE SCALE GENOMIC DNA]</scope>
    <source>
        <strain evidence="3 4">C305</strain>
    </source>
</reference>
<dbReference type="InterPro" id="IPR011761">
    <property type="entry name" value="ATP-grasp"/>
</dbReference>
<evidence type="ECO:0000313" key="4">
    <source>
        <dbReference type="Proteomes" id="UP000245370"/>
    </source>
</evidence>
<keyword evidence="1" id="KW-0067">ATP-binding</keyword>
<reference evidence="3 4" key="2">
    <citation type="submission" date="2018-05" db="EMBL/GenBank/DDBJ databases">
        <authorList>
            <person name="Lanie J.A."/>
            <person name="Ng W.-L."/>
            <person name="Kazmierczak K.M."/>
            <person name="Andrzejewski T.M."/>
            <person name="Davidsen T.M."/>
            <person name="Wayne K.J."/>
            <person name="Tettelin H."/>
            <person name="Glass J.I."/>
            <person name="Rusch D."/>
            <person name="Podicherti R."/>
            <person name="Tsui H.-C.T."/>
            <person name="Winkler M.E."/>
        </authorList>
    </citation>
    <scope>NUCLEOTIDE SEQUENCE [LARGE SCALE GENOMIC DNA]</scope>
    <source>
        <strain evidence="3 4">C305</strain>
    </source>
</reference>
<dbReference type="OrthoDB" id="783569at2"/>
<proteinExistence type="predicted"/>
<evidence type="ECO:0000256" key="1">
    <source>
        <dbReference type="PROSITE-ProRule" id="PRU00409"/>
    </source>
</evidence>
<accession>A0A2U2XF87</accession>
<dbReference type="Gene3D" id="3.30.470.20">
    <property type="entry name" value="ATP-grasp fold, B domain"/>
    <property type="match status" value="1"/>
</dbReference>
<organism evidence="3 4">
    <name type="scientific">Brumimicrobium oceani</name>
    <dbReference type="NCBI Taxonomy" id="2100725"/>
    <lineage>
        <taxon>Bacteria</taxon>
        <taxon>Pseudomonadati</taxon>
        <taxon>Bacteroidota</taxon>
        <taxon>Flavobacteriia</taxon>
        <taxon>Flavobacteriales</taxon>
        <taxon>Crocinitomicaceae</taxon>
        <taxon>Brumimicrobium</taxon>
    </lineage>
</organism>
<dbReference type="GO" id="GO:0046872">
    <property type="term" value="F:metal ion binding"/>
    <property type="evidence" value="ECO:0007669"/>
    <property type="project" value="InterPro"/>
</dbReference>
<name>A0A2U2XF87_9FLAO</name>
<sequence>MTNAIQIIGGAKTGYNLYKFLLKEGISSTLYYFPNEYSEKKRIGEAFIINKNQISDSNNILVSSETAFNHLSELYIPYLSNHYYLRDKANISKIANDIKTNYIPEINVNNLLFPLAVKPKDSMKGNVSFKFKKIETKIEFDELGSIVKECLLQPYLDEKEYRQVAIAGYYNGYENSLIAVEQKNHYPKGISAYVVNKTAENKELIFRIEEHLSDIDYKGFIEFEFKQKLDTKEYFLMDINPRTWGWFYYYLDSVQNFKEVFLENKPVQLSTKQAWVNTPRLGMAFLKHKNLSCPKISDILKNKICYEPYFK</sequence>
<dbReference type="GO" id="GO:0005524">
    <property type="term" value="F:ATP binding"/>
    <property type="evidence" value="ECO:0007669"/>
    <property type="project" value="UniProtKB-UniRule"/>
</dbReference>
<gene>
    <name evidence="3" type="ORF">DIT68_04035</name>
</gene>
<comment type="caution">
    <text evidence="3">The sequence shown here is derived from an EMBL/GenBank/DDBJ whole genome shotgun (WGS) entry which is preliminary data.</text>
</comment>
<dbReference type="Proteomes" id="UP000245370">
    <property type="component" value="Unassembled WGS sequence"/>
</dbReference>
<protein>
    <recommendedName>
        <fullName evidence="2">ATP-grasp domain-containing protein</fullName>
    </recommendedName>
</protein>
<keyword evidence="1" id="KW-0547">Nucleotide-binding</keyword>
<dbReference type="EMBL" id="QFRJ01000002">
    <property type="protein sequence ID" value="PWH86417.1"/>
    <property type="molecule type" value="Genomic_DNA"/>
</dbReference>
<evidence type="ECO:0000313" key="3">
    <source>
        <dbReference type="EMBL" id="PWH86417.1"/>
    </source>
</evidence>
<feature type="domain" description="ATP-grasp" evidence="2">
    <location>
        <begin position="83"/>
        <end position="268"/>
    </location>
</feature>
<evidence type="ECO:0000259" key="2">
    <source>
        <dbReference type="PROSITE" id="PS50975"/>
    </source>
</evidence>
<dbReference type="AlphaFoldDB" id="A0A2U2XF87"/>